<dbReference type="Gene3D" id="3.40.50.850">
    <property type="entry name" value="Isochorismatase-like"/>
    <property type="match status" value="1"/>
</dbReference>
<dbReference type="PANTHER" id="PTHR43540:SF6">
    <property type="entry name" value="ISOCHORISMATASE-LIKE DOMAIN-CONTAINING PROTEIN"/>
    <property type="match status" value="1"/>
</dbReference>
<dbReference type="AlphaFoldDB" id="A0A926DF91"/>
<keyword evidence="2 4" id="KW-0378">Hydrolase</keyword>
<comment type="caution">
    <text evidence="4">The sequence shown here is derived from an EMBL/GenBank/DDBJ whole genome shotgun (WGS) entry which is preliminary data.</text>
</comment>
<keyword evidence="5" id="KW-1185">Reference proteome</keyword>
<name>A0A926DF91_9FIRM</name>
<accession>A0A926DF91</accession>
<feature type="domain" description="Isochorismatase-like" evidence="3">
    <location>
        <begin position="5"/>
        <end position="182"/>
    </location>
</feature>
<evidence type="ECO:0000256" key="1">
    <source>
        <dbReference type="ARBA" id="ARBA00006336"/>
    </source>
</evidence>
<dbReference type="PANTHER" id="PTHR43540">
    <property type="entry name" value="PEROXYUREIDOACRYLATE/UREIDOACRYLATE AMIDOHYDROLASE-RELATED"/>
    <property type="match status" value="1"/>
</dbReference>
<dbReference type="InterPro" id="IPR050272">
    <property type="entry name" value="Isochorismatase-like_hydrls"/>
</dbReference>
<reference evidence="4" key="1">
    <citation type="submission" date="2020-08" db="EMBL/GenBank/DDBJ databases">
        <title>Genome public.</title>
        <authorList>
            <person name="Liu C."/>
            <person name="Sun Q."/>
        </authorList>
    </citation>
    <scope>NUCLEOTIDE SEQUENCE</scope>
    <source>
        <strain evidence="4">BX7</strain>
    </source>
</reference>
<dbReference type="SUPFAM" id="SSF52499">
    <property type="entry name" value="Isochorismatase-like hydrolases"/>
    <property type="match status" value="1"/>
</dbReference>
<dbReference type="CDD" id="cd00431">
    <property type="entry name" value="cysteine_hydrolases"/>
    <property type="match status" value="1"/>
</dbReference>
<sequence>MAGKTALLVIDMQHDFTLPGAPAYYETTGEMMPRLCENINRLRELGVLIVIVYSIVPKDHPINPELTRVGKNRTLVEGTGGELLDERIPYDPARDIKLRKYAPSAFIKTDLLDMLHERGIENVLVSGVKTNVCCRATATDAYSYGFRTFMVSDMLATNTAELSQFHLDEMTKYMAKAIDSDEVFRRLDAGEL</sequence>
<dbReference type="InterPro" id="IPR036380">
    <property type="entry name" value="Isochorismatase-like_sf"/>
</dbReference>
<evidence type="ECO:0000259" key="3">
    <source>
        <dbReference type="Pfam" id="PF00857"/>
    </source>
</evidence>
<evidence type="ECO:0000256" key="2">
    <source>
        <dbReference type="ARBA" id="ARBA00022801"/>
    </source>
</evidence>
<comment type="similarity">
    <text evidence="1">Belongs to the isochorismatase family.</text>
</comment>
<organism evidence="4 5">
    <name type="scientific">Feifania hominis</name>
    <dbReference type="NCBI Taxonomy" id="2763660"/>
    <lineage>
        <taxon>Bacteria</taxon>
        <taxon>Bacillati</taxon>
        <taxon>Bacillota</taxon>
        <taxon>Clostridia</taxon>
        <taxon>Eubacteriales</taxon>
        <taxon>Feifaniaceae</taxon>
        <taxon>Feifania</taxon>
    </lineage>
</organism>
<evidence type="ECO:0000313" key="4">
    <source>
        <dbReference type="EMBL" id="MBC8536724.1"/>
    </source>
</evidence>
<dbReference type="Pfam" id="PF00857">
    <property type="entry name" value="Isochorismatase"/>
    <property type="match status" value="1"/>
</dbReference>
<protein>
    <submittedName>
        <fullName evidence="4">Cysteine hydrolase</fullName>
    </submittedName>
</protein>
<dbReference type="EMBL" id="JACRSP010000003">
    <property type="protein sequence ID" value="MBC8536724.1"/>
    <property type="molecule type" value="Genomic_DNA"/>
</dbReference>
<dbReference type="GO" id="GO:0016787">
    <property type="term" value="F:hydrolase activity"/>
    <property type="evidence" value="ECO:0007669"/>
    <property type="project" value="UniProtKB-KW"/>
</dbReference>
<gene>
    <name evidence="4" type="ORF">H8695_08505</name>
</gene>
<dbReference type="InterPro" id="IPR000868">
    <property type="entry name" value="Isochorismatase-like_dom"/>
</dbReference>
<evidence type="ECO:0000313" key="5">
    <source>
        <dbReference type="Proteomes" id="UP000620366"/>
    </source>
</evidence>
<dbReference type="Proteomes" id="UP000620366">
    <property type="component" value="Unassembled WGS sequence"/>
</dbReference>
<proteinExistence type="inferred from homology"/>
<dbReference type="RefSeq" id="WP_249300559.1">
    <property type="nucleotide sequence ID" value="NZ_JACRSP010000003.1"/>
</dbReference>